<dbReference type="Pfam" id="PF17674">
    <property type="entry name" value="HHH_9"/>
    <property type="match status" value="1"/>
</dbReference>
<dbReference type="InterPro" id="IPR037027">
    <property type="entry name" value="YqgF/RNaseH-like_dom_sf"/>
</dbReference>
<name>A0A7M5WI23_9CNID</name>
<dbReference type="SUPFAM" id="SSF47781">
    <property type="entry name" value="RuvA domain 2-like"/>
    <property type="match status" value="2"/>
</dbReference>
<dbReference type="Pfam" id="PF09371">
    <property type="entry name" value="Tex_N"/>
    <property type="match status" value="1"/>
</dbReference>
<proteinExistence type="predicted"/>
<dbReference type="EnsemblMetazoa" id="CLYHEMT000547.1">
    <property type="protein sequence ID" value="CLYHEMP000547.1"/>
    <property type="gene ID" value="CLYHEMG000547"/>
</dbReference>
<dbReference type="GO" id="GO:0006412">
    <property type="term" value="P:translation"/>
    <property type="evidence" value="ECO:0007669"/>
    <property type="project" value="TreeGrafter"/>
</dbReference>
<dbReference type="Pfam" id="PF16921">
    <property type="entry name" value="Tex_YqgF"/>
    <property type="match status" value="1"/>
</dbReference>
<dbReference type="SUPFAM" id="SSF53098">
    <property type="entry name" value="Ribonuclease H-like"/>
    <property type="match status" value="1"/>
</dbReference>
<dbReference type="InterPro" id="IPR003029">
    <property type="entry name" value="S1_domain"/>
</dbReference>
<dbReference type="InterPro" id="IPR032639">
    <property type="entry name" value="Tex_YqgF"/>
</dbReference>
<dbReference type="Gene3D" id="1.10.3500.10">
    <property type="entry name" value="Tex N-terminal region-like"/>
    <property type="match status" value="1"/>
</dbReference>
<dbReference type="Gene3D" id="3.30.420.140">
    <property type="entry name" value="YqgF/RNase H-like domain"/>
    <property type="match status" value="1"/>
</dbReference>
<dbReference type="Gene3D" id="2.40.50.140">
    <property type="entry name" value="Nucleic acid-binding proteins"/>
    <property type="match status" value="1"/>
</dbReference>
<organism evidence="2 3">
    <name type="scientific">Clytia hemisphaerica</name>
    <dbReference type="NCBI Taxonomy" id="252671"/>
    <lineage>
        <taxon>Eukaryota</taxon>
        <taxon>Metazoa</taxon>
        <taxon>Cnidaria</taxon>
        <taxon>Hydrozoa</taxon>
        <taxon>Hydroidolina</taxon>
        <taxon>Leptothecata</taxon>
        <taxon>Obeliida</taxon>
        <taxon>Clytiidae</taxon>
        <taxon>Clytia</taxon>
    </lineage>
</organism>
<dbReference type="InterPro" id="IPR055179">
    <property type="entry name" value="Tex-like_central_region"/>
</dbReference>
<keyword evidence="3" id="KW-1185">Reference proteome</keyword>
<reference evidence="2" key="1">
    <citation type="submission" date="2021-01" db="UniProtKB">
        <authorList>
            <consortium name="EnsemblMetazoa"/>
        </authorList>
    </citation>
    <scope>IDENTIFICATION</scope>
</reference>
<dbReference type="SUPFAM" id="SSF50249">
    <property type="entry name" value="Nucleic acid-binding proteins"/>
    <property type="match status" value="1"/>
</dbReference>
<dbReference type="SMART" id="SM00732">
    <property type="entry name" value="YqgFc"/>
    <property type="match status" value="1"/>
</dbReference>
<dbReference type="OrthoDB" id="995477at2759"/>
<dbReference type="Gene3D" id="1.10.10.650">
    <property type="entry name" value="RuvA domain 2-like"/>
    <property type="match status" value="1"/>
</dbReference>
<dbReference type="InterPro" id="IPR006641">
    <property type="entry name" value="YqgF/RNaseH-like_dom"/>
</dbReference>
<dbReference type="GeneID" id="136800154"/>
<dbReference type="FunFam" id="3.30.420.140:FF:000001">
    <property type="entry name" value="RNA-binding transcriptional accessory protein"/>
    <property type="match status" value="1"/>
</dbReference>
<sequence>MEEFVQTHVHEHVSVVTIRTVTKMFKQGLTIPYIARYQKDRIDGADAKTLRQVEEAMHAYDNLQGRISKVLKSIENLEVSQGYINQIKAATTLDDVEALYQPYKKGGKGTYAERAKKLGLNDAAQHLLKGQQVNIEQLVNQKAKGLQSLAEVKKGISHIVAGEIANKNEIFQKLFQEAYTYVFVLTKRTKDGVDKNEKFKDYYDIKRNITNLKEHQILAINRAEKQSIITVKLQIHEAQRNRFIYWIKQTYNCNKNNLVNEAIEDGFKRLLEPRFFRKIRSKLKKEAEVKSMNIFSENIRKLLLIAPIREKVLSIDPGFKNGCKIAVLDKNAKMLTTAVIHPFTQSNKNNQAETVLIELIQKHRIKHIAIGNGTACRETERLVAKLIESNKIAAKYSIVDESGASIYSITEDASKEFGHLDPNLISAVSIGRRLQDPLLEICKLDPKTIGVGMYQHDVDQKTLSGVLEHSLSDVVNMVGVDVNSCSIHMLKRISGLSTKQAQAIIEYRTKKNGIHNRQELLQIKGIGQISYKNACGFLRILPDTLQEVIEIDDSESEPNEDVSIGTKRKIKTETKSRKKTKTGSACQLEPLDRTIIHPESYDIANKLLKHLKTSADVIGTRKMVELTQNLDPKRLAKEIGTSHHTMELILTAYKQTEESFRKDFSKPVFKSSIININDLKIGTLCDGVVRNVTSFGAFIDIGVNKNALLHVSKFCGRSFGPGDRVRCKVDSLDIEKGRISLLLA</sequence>
<dbReference type="AlphaFoldDB" id="A0A7M5WI23"/>
<dbReference type="InterPro" id="IPR023323">
    <property type="entry name" value="Tex-like_dom_sf"/>
</dbReference>
<dbReference type="RefSeq" id="XP_066912868.1">
    <property type="nucleotide sequence ID" value="XM_067056767.1"/>
</dbReference>
<dbReference type="InterPro" id="IPR018974">
    <property type="entry name" value="Tex-like_N"/>
</dbReference>
<dbReference type="PANTHER" id="PTHR10724:SF10">
    <property type="entry name" value="S1 RNA-BINDING DOMAIN-CONTAINING PROTEIN 1"/>
    <property type="match status" value="1"/>
</dbReference>
<feature type="domain" description="S1 motif" evidence="1">
    <location>
        <begin position="682"/>
        <end position="744"/>
    </location>
</feature>
<accession>A0A7M5WI23</accession>
<dbReference type="Gene3D" id="1.10.150.310">
    <property type="entry name" value="Tex RuvX-like domain-like"/>
    <property type="match status" value="1"/>
</dbReference>
<dbReference type="Pfam" id="PF00575">
    <property type="entry name" value="S1"/>
    <property type="match status" value="1"/>
</dbReference>
<dbReference type="InterPro" id="IPR010994">
    <property type="entry name" value="RuvA_2-like"/>
</dbReference>
<evidence type="ECO:0000313" key="3">
    <source>
        <dbReference type="Proteomes" id="UP000594262"/>
    </source>
</evidence>
<dbReference type="Proteomes" id="UP000594262">
    <property type="component" value="Unplaced"/>
</dbReference>
<dbReference type="PANTHER" id="PTHR10724">
    <property type="entry name" value="30S RIBOSOMAL PROTEIN S1"/>
    <property type="match status" value="1"/>
</dbReference>
<dbReference type="InterPro" id="IPR050437">
    <property type="entry name" value="Ribos_protein_bS1-like"/>
</dbReference>
<dbReference type="Pfam" id="PF12836">
    <property type="entry name" value="HHH_3"/>
    <property type="match status" value="1"/>
</dbReference>
<dbReference type="SMART" id="SM00316">
    <property type="entry name" value="S1"/>
    <property type="match status" value="1"/>
</dbReference>
<evidence type="ECO:0000259" key="1">
    <source>
        <dbReference type="PROSITE" id="PS50126"/>
    </source>
</evidence>
<dbReference type="PROSITE" id="PS50126">
    <property type="entry name" value="S1"/>
    <property type="match status" value="1"/>
</dbReference>
<dbReference type="InterPro" id="IPR041692">
    <property type="entry name" value="HHH_9"/>
</dbReference>
<dbReference type="InterPro" id="IPR012337">
    <property type="entry name" value="RNaseH-like_sf"/>
</dbReference>
<evidence type="ECO:0000313" key="2">
    <source>
        <dbReference type="EnsemblMetazoa" id="CLYHEMP000547.1"/>
    </source>
</evidence>
<dbReference type="Pfam" id="PF22706">
    <property type="entry name" value="Tex_central_region"/>
    <property type="match status" value="1"/>
</dbReference>
<dbReference type="GO" id="GO:0003735">
    <property type="term" value="F:structural constituent of ribosome"/>
    <property type="evidence" value="ECO:0007669"/>
    <property type="project" value="TreeGrafter"/>
</dbReference>
<dbReference type="InterPro" id="IPR012340">
    <property type="entry name" value="NA-bd_OB-fold"/>
</dbReference>
<protein>
    <recommendedName>
        <fullName evidence="1">S1 motif domain-containing protein</fullName>
    </recommendedName>
</protein>
<dbReference type="InterPro" id="IPR023319">
    <property type="entry name" value="Tex-like_HTH_dom_sf"/>
</dbReference>
<dbReference type="SUPFAM" id="SSF158832">
    <property type="entry name" value="Tex N-terminal region-like"/>
    <property type="match status" value="1"/>
</dbReference>
<dbReference type="GO" id="GO:0003729">
    <property type="term" value="F:mRNA binding"/>
    <property type="evidence" value="ECO:0007669"/>
    <property type="project" value="TreeGrafter"/>
</dbReference>
<dbReference type="GO" id="GO:0006139">
    <property type="term" value="P:nucleobase-containing compound metabolic process"/>
    <property type="evidence" value="ECO:0007669"/>
    <property type="project" value="InterPro"/>
</dbReference>